<dbReference type="PROSITE" id="PS51193">
    <property type="entry name" value="HELICASE_ATP_BIND_2"/>
    <property type="match status" value="1"/>
</dbReference>
<protein>
    <recommendedName>
        <fullName evidence="6">DNA 5'-3' helicase</fullName>
        <ecNumber evidence="6">5.6.2.3</ecNumber>
    </recommendedName>
</protein>
<dbReference type="Proteomes" id="UP000580839">
    <property type="component" value="Unassembled WGS sequence"/>
</dbReference>
<dbReference type="GO" id="GO:0006139">
    <property type="term" value="P:nucleobase-containing compound metabolic process"/>
    <property type="evidence" value="ECO:0007669"/>
    <property type="project" value="InterPro"/>
</dbReference>
<comment type="similarity">
    <text evidence="5">Belongs to the helicase family. DinG subfamily.</text>
</comment>
<keyword evidence="10" id="KW-0347">Helicase</keyword>
<dbReference type="AlphaFoldDB" id="A0A849SE93"/>
<evidence type="ECO:0000259" key="9">
    <source>
        <dbReference type="PROSITE" id="PS51193"/>
    </source>
</evidence>
<dbReference type="EMBL" id="JABFRW010000065">
    <property type="protein sequence ID" value="NOT33692.1"/>
    <property type="molecule type" value="Genomic_DNA"/>
</dbReference>
<evidence type="ECO:0000256" key="1">
    <source>
        <dbReference type="ARBA" id="ARBA00001966"/>
    </source>
</evidence>
<dbReference type="InterPro" id="IPR011545">
    <property type="entry name" value="DEAD/DEAH_box_helicase_dom"/>
</dbReference>
<dbReference type="PANTHER" id="PTHR11472:SF34">
    <property type="entry name" value="REGULATOR OF TELOMERE ELONGATION HELICASE 1"/>
    <property type="match status" value="1"/>
</dbReference>
<dbReference type="SMART" id="SM00487">
    <property type="entry name" value="DEXDc"/>
    <property type="match status" value="1"/>
</dbReference>
<evidence type="ECO:0000256" key="7">
    <source>
        <dbReference type="ARBA" id="ARBA00048954"/>
    </source>
</evidence>
<name>A0A849SE93_UNCEI</name>
<dbReference type="EC" id="5.6.2.3" evidence="6"/>
<dbReference type="Gene3D" id="3.40.50.300">
    <property type="entry name" value="P-loop containing nucleotide triphosphate hydrolases"/>
    <property type="match status" value="2"/>
</dbReference>
<evidence type="ECO:0000256" key="5">
    <source>
        <dbReference type="ARBA" id="ARBA00038058"/>
    </source>
</evidence>
<sequence length="724" mass="78874">MSLEAQVDASFAPGGALADRWTRYEVRPSQRELAIDVARTLERGGVRLAEAPTGVGKSLAYLIPAVYAAAAGRRVVVATCTRSLQDQLFERDLPAVLQVLDLDVPCARLKGKQNYLCGSALDGLAARDDDERETVEALRHWASTESSGDLDLFPAPDAELFRRLRPRVATDPVGCSGLGCRRGRECHWVRARRRAVEARLLIVNHALLALSGDAEGLLPEFDALIVDEAHRLEGVLLAQLERGVSRHRIEDALRLVGAGRRGGEAEEPESDARSNGRGGLAARLRRRELPLFDADARQRLAEVIEGLVRRVTETRADAERFFAAIEPAGERDSLYGSRARYRSASELLGADLEPLERLHAHAGGFSRTVRSLAAEIATRPGEGAERTRSEALVADLEHTGAVWDALAHDLLVLGEASEPGWVHWRTSGGRGVELRGCPVEVGGHARRLVIGRAPAVVLTSATLTSAGDFRFIAERLGLGESHGVPYESVSYESPFALGEQMRSFVSESNLADEAESVARVVAALARATGRNQLVLFTAHERLRRAREWLRTHLDDPSRLIAQVWDGPATLVSERFRAASGAVLLGVQSLWEGVDFPGESLEVLVVARLPFSVPDDPRVEARGEAVAARGLDPFRHDAVPEAVLRFRQGVGRLIRRRDDRGVLVVCDPRIVRASYRRPFLDALPGMPEVHGDVDALAAAAARFLDAVPRERTELAPNGTRHEGAS</sequence>
<dbReference type="PANTHER" id="PTHR11472">
    <property type="entry name" value="DNA REPAIR DEAD HELICASE RAD3/XP-D SUBFAMILY MEMBER"/>
    <property type="match status" value="1"/>
</dbReference>
<dbReference type="Pfam" id="PF00270">
    <property type="entry name" value="DEAD"/>
    <property type="match status" value="1"/>
</dbReference>
<evidence type="ECO:0000313" key="11">
    <source>
        <dbReference type="Proteomes" id="UP000580839"/>
    </source>
</evidence>
<organism evidence="10 11">
    <name type="scientific">Eiseniibacteriota bacterium</name>
    <dbReference type="NCBI Taxonomy" id="2212470"/>
    <lineage>
        <taxon>Bacteria</taxon>
        <taxon>Candidatus Eiseniibacteriota</taxon>
    </lineage>
</organism>
<keyword evidence="2" id="KW-0547">Nucleotide-binding</keyword>
<keyword evidence="4" id="KW-0067">ATP-binding</keyword>
<reference evidence="10 11" key="1">
    <citation type="submission" date="2020-04" db="EMBL/GenBank/DDBJ databases">
        <title>Metagenomic profiling of ammonia- and methane-oxidizing microorganisms in a Dutch drinking water treatment plant.</title>
        <authorList>
            <person name="Poghosyan L."/>
            <person name="Leucker S."/>
        </authorList>
    </citation>
    <scope>NUCLEOTIDE SEQUENCE [LARGE SCALE GENOMIC DNA]</scope>
    <source>
        <strain evidence="10">S-RSF-IL-03</strain>
    </source>
</reference>
<dbReference type="SMART" id="SM00491">
    <property type="entry name" value="HELICc2"/>
    <property type="match status" value="1"/>
</dbReference>
<dbReference type="InterPro" id="IPR014013">
    <property type="entry name" value="Helic_SF1/SF2_ATP-bd_DinG/Rad3"/>
</dbReference>
<dbReference type="InterPro" id="IPR006555">
    <property type="entry name" value="ATP-dep_Helicase_C"/>
</dbReference>
<dbReference type="GO" id="GO:0003676">
    <property type="term" value="F:nucleic acid binding"/>
    <property type="evidence" value="ECO:0007669"/>
    <property type="project" value="InterPro"/>
</dbReference>
<evidence type="ECO:0000256" key="3">
    <source>
        <dbReference type="ARBA" id="ARBA00022801"/>
    </source>
</evidence>
<comment type="cofactor">
    <cofactor evidence="1">
        <name>[4Fe-4S] cluster</name>
        <dbReference type="ChEBI" id="CHEBI:49883"/>
    </cofactor>
</comment>
<dbReference type="GO" id="GO:0043139">
    <property type="term" value="F:5'-3' DNA helicase activity"/>
    <property type="evidence" value="ECO:0007669"/>
    <property type="project" value="UniProtKB-EC"/>
</dbReference>
<gene>
    <name evidence="10" type="ORF">HOP12_05910</name>
</gene>
<proteinExistence type="inferred from homology"/>
<dbReference type="InterPro" id="IPR014001">
    <property type="entry name" value="Helicase_ATP-bd"/>
</dbReference>
<dbReference type="SUPFAM" id="SSF52540">
    <property type="entry name" value="P-loop containing nucleoside triphosphate hydrolases"/>
    <property type="match status" value="1"/>
</dbReference>
<evidence type="ECO:0000256" key="6">
    <source>
        <dbReference type="ARBA" id="ARBA00044969"/>
    </source>
</evidence>
<evidence type="ECO:0000313" key="10">
    <source>
        <dbReference type="EMBL" id="NOT33692.1"/>
    </source>
</evidence>
<dbReference type="GO" id="GO:0005524">
    <property type="term" value="F:ATP binding"/>
    <property type="evidence" value="ECO:0007669"/>
    <property type="project" value="UniProtKB-KW"/>
</dbReference>
<feature type="region of interest" description="Disordered" evidence="8">
    <location>
        <begin position="260"/>
        <end position="279"/>
    </location>
</feature>
<dbReference type="InterPro" id="IPR045028">
    <property type="entry name" value="DinG/Rad3-like"/>
</dbReference>
<keyword evidence="3" id="KW-0378">Hydrolase</keyword>
<evidence type="ECO:0000256" key="2">
    <source>
        <dbReference type="ARBA" id="ARBA00022741"/>
    </source>
</evidence>
<evidence type="ECO:0000256" key="4">
    <source>
        <dbReference type="ARBA" id="ARBA00022840"/>
    </source>
</evidence>
<dbReference type="Pfam" id="PF13307">
    <property type="entry name" value="Helicase_C_2"/>
    <property type="match status" value="1"/>
</dbReference>
<comment type="catalytic activity">
    <reaction evidence="7">
        <text>ATP + H2O = ADP + phosphate + H(+)</text>
        <dbReference type="Rhea" id="RHEA:13065"/>
        <dbReference type="ChEBI" id="CHEBI:15377"/>
        <dbReference type="ChEBI" id="CHEBI:15378"/>
        <dbReference type="ChEBI" id="CHEBI:30616"/>
        <dbReference type="ChEBI" id="CHEBI:43474"/>
        <dbReference type="ChEBI" id="CHEBI:456216"/>
        <dbReference type="EC" id="5.6.2.3"/>
    </reaction>
</comment>
<feature type="domain" description="Helicase ATP-binding" evidence="9">
    <location>
        <begin position="16"/>
        <end position="288"/>
    </location>
</feature>
<dbReference type="InterPro" id="IPR027417">
    <property type="entry name" value="P-loop_NTPase"/>
</dbReference>
<accession>A0A849SE93</accession>
<dbReference type="GO" id="GO:0016818">
    <property type="term" value="F:hydrolase activity, acting on acid anhydrides, in phosphorus-containing anhydrides"/>
    <property type="evidence" value="ECO:0007669"/>
    <property type="project" value="InterPro"/>
</dbReference>
<evidence type="ECO:0000256" key="8">
    <source>
        <dbReference type="SAM" id="MobiDB-lite"/>
    </source>
</evidence>
<comment type="caution">
    <text evidence="10">The sequence shown here is derived from an EMBL/GenBank/DDBJ whole genome shotgun (WGS) entry which is preliminary data.</text>
</comment>